<dbReference type="InterPro" id="IPR015425">
    <property type="entry name" value="FH2_Formin"/>
</dbReference>
<dbReference type="GO" id="GO:0008017">
    <property type="term" value="F:microtubule binding"/>
    <property type="evidence" value="ECO:0007669"/>
    <property type="project" value="InterPro"/>
</dbReference>
<feature type="compositionally biased region" description="Pro residues" evidence="6">
    <location>
        <begin position="709"/>
        <end position="732"/>
    </location>
</feature>
<evidence type="ECO:0000256" key="4">
    <source>
        <dbReference type="ARBA" id="ARBA00023242"/>
    </source>
</evidence>
<evidence type="ECO:0000256" key="5">
    <source>
        <dbReference type="SAM" id="Coils"/>
    </source>
</evidence>
<reference evidence="8" key="2">
    <citation type="submission" date="2025-08" db="UniProtKB">
        <authorList>
            <consortium name="Ensembl"/>
        </authorList>
    </citation>
    <scope>IDENTIFICATION</scope>
</reference>
<organism evidence="8 9">
    <name type="scientific">Gasterosteus aculeatus aculeatus</name>
    <name type="common">three-spined stickleback</name>
    <dbReference type="NCBI Taxonomy" id="481459"/>
    <lineage>
        <taxon>Eukaryota</taxon>
        <taxon>Metazoa</taxon>
        <taxon>Chordata</taxon>
        <taxon>Craniata</taxon>
        <taxon>Vertebrata</taxon>
        <taxon>Euteleostomi</taxon>
        <taxon>Actinopterygii</taxon>
        <taxon>Neopterygii</taxon>
        <taxon>Teleostei</taxon>
        <taxon>Neoteleostei</taxon>
        <taxon>Acanthomorphata</taxon>
        <taxon>Eupercaria</taxon>
        <taxon>Perciformes</taxon>
        <taxon>Cottioidei</taxon>
        <taxon>Gasterosteales</taxon>
        <taxon>Gasterosteidae</taxon>
        <taxon>Gasterosteus</taxon>
    </lineage>
</organism>
<feature type="region of interest" description="Disordered" evidence="6">
    <location>
        <begin position="136"/>
        <end position="162"/>
    </location>
</feature>
<comment type="subcellular location">
    <subcellularLocation>
        <location evidence="1">Nucleus</location>
    </subcellularLocation>
</comment>
<feature type="compositionally biased region" description="Basic and acidic residues" evidence="6">
    <location>
        <begin position="464"/>
        <end position="482"/>
    </location>
</feature>
<proteinExistence type="inferred from homology"/>
<evidence type="ECO:0000313" key="8">
    <source>
        <dbReference type="Ensembl" id="ENSGACP00000010225.2"/>
    </source>
</evidence>
<reference evidence="8 9" key="1">
    <citation type="journal article" date="2021" name="G3 (Bethesda)">
        <title>Improved contiguity of the threespine stickleback genome using long-read sequencing.</title>
        <authorList>
            <person name="Nath S."/>
            <person name="Shaw D.E."/>
            <person name="White M.A."/>
        </authorList>
    </citation>
    <scope>NUCLEOTIDE SEQUENCE [LARGE SCALE GENOMIC DNA]</scope>
    <source>
        <strain evidence="8 9">Lake Benthic</strain>
    </source>
</reference>
<dbReference type="PROSITE" id="PS51444">
    <property type="entry name" value="FH2"/>
    <property type="match status" value="1"/>
</dbReference>
<feature type="compositionally biased region" description="Polar residues" evidence="6">
    <location>
        <begin position="89"/>
        <end position="102"/>
    </location>
</feature>
<dbReference type="eggNOG" id="KOG1922">
    <property type="taxonomic scope" value="Eukaryota"/>
</dbReference>
<feature type="compositionally biased region" description="Low complexity" evidence="6">
    <location>
        <begin position="266"/>
        <end position="275"/>
    </location>
</feature>
<feature type="region of interest" description="Disordered" evidence="6">
    <location>
        <begin position="38"/>
        <end position="120"/>
    </location>
</feature>
<dbReference type="GO" id="GO:0045010">
    <property type="term" value="P:actin nucleation"/>
    <property type="evidence" value="ECO:0007669"/>
    <property type="project" value="InterPro"/>
</dbReference>
<comment type="similarity">
    <text evidence="2">Belongs to the formin homology family. Cappuccino subfamily.</text>
</comment>
<evidence type="ECO:0000256" key="3">
    <source>
        <dbReference type="ARBA" id="ARBA00023054"/>
    </source>
</evidence>
<feature type="compositionally biased region" description="Basic and acidic residues" evidence="6">
    <location>
        <begin position="606"/>
        <end position="615"/>
    </location>
</feature>
<protein>
    <submittedName>
        <fullName evidence="8">Formin 1</fullName>
    </submittedName>
</protein>
<dbReference type="InParanoid" id="G3NY05"/>
<feature type="compositionally biased region" description="Basic and acidic residues" evidence="6">
    <location>
        <begin position="362"/>
        <end position="377"/>
    </location>
</feature>
<feature type="compositionally biased region" description="Polar residues" evidence="6">
    <location>
        <begin position="276"/>
        <end position="296"/>
    </location>
</feature>
<dbReference type="Proteomes" id="UP000007635">
    <property type="component" value="Chromosome XVIII"/>
</dbReference>
<evidence type="ECO:0000256" key="6">
    <source>
        <dbReference type="SAM" id="MobiDB-lite"/>
    </source>
</evidence>
<dbReference type="PRINTS" id="PR00828">
    <property type="entry name" value="FORMIN"/>
</dbReference>
<feature type="region of interest" description="Disordered" evidence="6">
    <location>
        <begin position="260"/>
        <end position="296"/>
    </location>
</feature>
<evidence type="ECO:0000313" key="9">
    <source>
        <dbReference type="Proteomes" id="UP000007635"/>
    </source>
</evidence>
<dbReference type="GO" id="GO:0005634">
    <property type="term" value="C:nucleus"/>
    <property type="evidence" value="ECO:0007669"/>
    <property type="project" value="UniProtKB-SubCell"/>
</dbReference>
<dbReference type="OMA" id="CQHISID"/>
<dbReference type="InterPro" id="IPR042201">
    <property type="entry name" value="FH2_Formin_sf"/>
</dbReference>
<keyword evidence="4" id="KW-0539">Nucleus</keyword>
<dbReference type="Ensembl" id="ENSGACT00000010247.2">
    <property type="protein sequence ID" value="ENSGACP00000010225.2"/>
    <property type="gene ID" value="ENSGACG00000007704.2"/>
</dbReference>
<feature type="region of interest" description="Disordered" evidence="6">
    <location>
        <begin position="464"/>
        <end position="494"/>
    </location>
</feature>
<evidence type="ECO:0000256" key="2">
    <source>
        <dbReference type="ARBA" id="ARBA00005271"/>
    </source>
</evidence>
<feature type="domain" description="FH2" evidence="7">
    <location>
        <begin position="743"/>
        <end position="1155"/>
    </location>
</feature>
<accession>G3NY05</accession>
<feature type="compositionally biased region" description="Pro residues" evidence="6">
    <location>
        <begin position="684"/>
        <end position="693"/>
    </location>
</feature>
<dbReference type="GeneTree" id="ENSGT00940000154289"/>
<feature type="compositionally biased region" description="Basic and acidic residues" evidence="6">
    <location>
        <begin position="386"/>
        <end position="402"/>
    </location>
</feature>
<feature type="compositionally biased region" description="Polar residues" evidence="6">
    <location>
        <begin position="212"/>
        <end position="222"/>
    </location>
</feature>
<dbReference type="Pfam" id="PF02181">
    <property type="entry name" value="FH2"/>
    <property type="match status" value="1"/>
</dbReference>
<keyword evidence="3 5" id="KW-0175">Coiled coil</keyword>
<dbReference type="SUPFAM" id="SSF101447">
    <property type="entry name" value="Formin homology 2 domain (FH2 domain)"/>
    <property type="match status" value="1"/>
</dbReference>
<dbReference type="GO" id="GO:0030866">
    <property type="term" value="P:cortical actin cytoskeleton organization"/>
    <property type="evidence" value="ECO:0007669"/>
    <property type="project" value="TreeGrafter"/>
</dbReference>
<feature type="region of interest" description="Disordered" evidence="6">
    <location>
        <begin position="324"/>
        <end position="411"/>
    </location>
</feature>
<feature type="coiled-coil region" evidence="5">
    <location>
        <begin position="519"/>
        <end position="564"/>
    </location>
</feature>
<dbReference type="GO" id="GO:0051015">
    <property type="term" value="F:actin filament binding"/>
    <property type="evidence" value="ECO:0007669"/>
    <property type="project" value="TreeGrafter"/>
</dbReference>
<dbReference type="PANTHER" id="PTHR45920">
    <property type="entry name" value="FORMIN HOMOLOGY 2 DOMAIN CONTAINING, ISOFORM I"/>
    <property type="match status" value="1"/>
</dbReference>
<reference evidence="8" key="3">
    <citation type="submission" date="2025-09" db="UniProtKB">
        <authorList>
            <consortium name="Ensembl"/>
        </authorList>
    </citation>
    <scope>IDENTIFICATION</scope>
</reference>
<dbReference type="GO" id="GO:0005884">
    <property type="term" value="C:actin filament"/>
    <property type="evidence" value="ECO:0007669"/>
    <property type="project" value="InterPro"/>
</dbReference>
<evidence type="ECO:0000256" key="1">
    <source>
        <dbReference type="ARBA" id="ARBA00004123"/>
    </source>
</evidence>
<dbReference type="FunFam" id="1.20.58.2220:FF:000005">
    <property type="entry name" value="Formin 1"/>
    <property type="match status" value="1"/>
</dbReference>
<dbReference type="Gene3D" id="1.20.58.2220">
    <property type="entry name" value="Formin, FH2 domain"/>
    <property type="match status" value="1"/>
</dbReference>
<feature type="compositionally biased region" description="Polar residues" evidence="6">
    <location>
        <begin position="352"/>
        <end position="361"/>
    </location>
</feature>
<name>G3NY05_GASAC</name>
<dbReference type="PANTHER" id="PTHR45920:SF7">
    <property type="entry name" value="FORMIN-G"/>
    <property type="match status" value="1"/>
</dbReference>
<dbReference type="AlphaFoldDB" id="G3NY05"/>
<feature type="region of interest" description="Disordered" evidence="6">
    <location>
        <begin position="202"/>
        <end position="243"/>
    </location>
</feature>
<dbReference type="STRING" id="69293.ENSGACP00000010225"/>
<dbReference type="Bgee" id="ENSGACG00000007704">
    <property type="expression patterns" value="Expressed in pharyngeal gill and 2 other cell types or tissues"/>
</dbReference>
<gene>
    <name evidence="8" type="primary">FMN1</name>
</gene>
<feature type="compositionally biased region" description="Acidic residues" evidence="6">
    <location>
        <begin position="227"/>
        <end position="239"/>
    </location>
</feature>
<dbReference type="SMART" id="SM00498">
    <property type="entry name" value="FH2"/>
    <property type="match status" value="1"/>
</dbReference>
<sequence>MEEQKAKFFRTLSEEDNDGIMQRGNGLSVNVRKYGDMVSEDADENSKHYLSGIPLPPVGEEITSISEDNISGREPGNDSNITKEERKNGNLTEQRSVAANKNSPDEHSSEESLQPKCRPVSADCTNTGCEFVAAVSVKQDDAEEPNQRGGGGHKNDHGGEEFVTSTFTSDVGFDPEGLVKSESSKTKRVVIMVTRTGPVVEEEVEPTVVPSLEQTGGTSCFNKTAEEESAGAEEDSQEEQQEKRDAFPDFSFFSFPELHHPPNIENTSSNISITSADNNPPTGSTCTTATFSPGSPTDMQVQMPALFSGLRVLRKGIVGLERDTVAQIKPPSRGTRGDTSAEEEGEAKVQGSVLNQISQFLNREKRGDDKEEMKEMQGEGDQEEKEENHVQESQEGEKKLKTGEGAGVSLESTKPSVYSAEAAFDAFKAFFTPKPLKKEPTQKVDLDAVRKKIRADKDMLRALFEKTSNKTSEKKEPPDGKSEAFTPEGEERTPGRLQAVWPPLKEEKVGLKYTEAEHQSSLLHLKRECKEELEKLQEDLGLQLSRLRVENEDNVARLAELQAQLSQVATRRRGELKDVAVSTADDLLHKSFRTVCIQTDRETFVKTHGDGDDSGRVSIGPQQQKLTPKKLDLASISLSLAGQREETSSSTHEAPSQTLPPPAVTPPPLEQLPAPSQATKTDNLPPPPPPPPLLSCLSPPLNHIQLSNGPPPPPPPPPPSMPGFAPPPPPPLVGGLIVEKPPRKPTVEPSQPMKPLYWNRIQIQDTKNKTMWNMLEEPNINTSEFENLFAKTSSQTKKKPLSEAYQKKAKDRKIIKLLDSKRSQAVAILISSLHLEMKDIQQAVLAVDHSVVDLETVEALYENRAQPEELERIKKHYETSEEEEVKLLDKPEQFLYELSQIPDFEGRAHCIIFRSAFLDGIALIQTKLNTVSSVCKALLESDGVMDVMGLVLALGNHMNGGNRTRGQADGFGLDILPKLKDVKSRDNRISLVDYVVSYYLHNMDKNAGTDNSMFPLPEPQDVFLAAQVKFDDLNRDLRQLGRDLTRCEKDVRNVCSVSLEEHLQPFKGKMEAFCLSARKEHAEALHQLMTVQKSFQDLVLFFGLKPKTGEHEVTTGHLFMLWFEFCADFKTRWKRENKNISTERLKEAQLSVKRITSEKKVETRKINPNSLKDRLRQKEANMFST</sequence>
<feature type="region of interest" description="Disordered" evidence="6">
    <location>
        <begin position="606"/>
        <end position="751"/>
    </location>
</feature>
<dbReference type="GO" id="GO:0005737">
    <property type="term" value="C:cytoplasm"/>
    <property type="evidence" value="ECO:0007669"/>
    <property type="project" value="UniProtKB-ARBA"/>
</dbReference>
<evidence type="ECO:0000259" key="7">
    <source>
        <dbReference type="PROSITE" id="PS51444"/>
    </source>
</evidence>
<keyword evidence="9" id="KW-1185">Reference proteome</keyword>
<feature type="compositionally biased region" description="Pro residues" evidence="6">
    <location>
        <begin position="658"/>
        <end position="670"/>
    </location>
</feature>
<dbReference type="InterPro" id="IPR001265">
    <property type="entry name" value="Formin_Cappuccino_subfam"/>
</dbReference>